<dbReference type="GO" id="GO:0046872">
    <property type="term" value="F:metal ion binding"/>
    <property type="evidence" value="ECO:0007669"/>
    <property type="project" value="UniProtKB-KW"/>
</dbReference>
<keyword evidence="7 10" id="KW-0067">ATP-binding</keyword>
<dbReference type="GO" id="GO:0008841">
    <property type="term" value="F:dihydrofolate synthase activity"/>
    <property type="evidence" value="ECO:0007669"/>
    <property type="project" value="TreeGrafter"/>
</dbReference>
<keyword evidence="12" id="KW-1185">Reference proteome</keyword>
<dbReference type="PROSITE" id="PS01012">
    <property type="entry name" value="FOLYLPOLYGLU_SYNT_2"/>
    <property type="match status" value="1"/>
</dbReference>
<dbReference type="GO" id="GO:0005737">
    <property type="term" value="C:cytoplasm"/>
    <property type="evidence" value="ECO:0007669"/>
    <property type="project" value="TreeGrafter"/>
</dbReference>
<dbReference type="InterPro" id="IPR001645">
    <property type="entry name" value="Folylpolyglutamate_synth"/>
</dbReference>
<dbReference type="GO" id="GO:0004326">
    <property type="term" value="F:tetrahydrofolylpolyglutamate synthase activity"/>
    <property type="evidence" value="ECO:0007669"/>
    <property type="project" value="UniProtKB-EC"/>
</dbReference>
<dbReference type="InterPro" id="IPR036615">
    <property type="entry name" value="Mur_ligase_C_dom_sf"/>
</dbReference>
<evidence type="ECO:0000256" key="10">
    <source>
        <dbReference type="PIRNR" id="PIRNR001563"/>
    </source>
</evidence>
<evidence type="ECO:0000256" key="2">
    <source>
        <dbReference type="ARBA" id="ARBA00008276"/>
    </source>
</evidence>
<dbReference type="SUPFAM" id="SSF53244">
    <property type="entry name" value="MurD-like peptide ligases, peptide-binding domain"/>
    <property type="match status" value="1"/>
</dbReference>
<dbReference type="GO" id="GO:0005524">
    <property type="term" value="F:ATP binding"/>
    <property type="evidence" value="ECO:0007669"/>
    <property type="project" value="UniProtKB-KW"/>
</dbReference>
<evidence type="ECO:0000256" key="6">
    <source>
        <dbReference type="ARBA" id="ARBA00022741"/>
    </source>
</evidence>
<comment type="cofactor">
    <cofactor evidence="1">
        <name>Mg(2+)</name>
        <dbReference type="ChEBI" id="CHEBI:18420"/>
    </cofactor>
</comment>
<sequence>MGVATISPDRVLPTIARSGEAGRMDAILERLHHLYPQLIDLSLGRIERLAARLGHPERALPPVIHVAGTNGKGSTCATLRAIAEAAGWRTHVTVSPHLVALNERFRIAGRLVDDTELADTLAEIERVNAGAPITIFEVLTAVWLLLFSRHPAELAVVEVGLGGRYDATNLLDRPAACAIASISMDHEAFLGDSLAGIAGEKAGIIKPGVPVVTGRQAREVIEVIEAEARAKDATLWLRDRDWWIEPAGDRLAYRDRHGSLDLPLPSLPGAHQIDNTGLAVAALRAALHAGDGLPVLPGRAWEGIARIDWPGRLQRLHGALAARLPPGWELWLDGGHNPGAGLALADTLAGWSDRPLHLLVGMKQSKNAAGFLTPLLAHVRSVWAVAEPDQHLALPVAEIVAASGGIAQPGPTVADALAKLSGEAPASPAARVLVCGSLYLAGEVLKADGSLPR</sequence>
<dbReference type="InterPro" id="IPR018109">
    <property type="entry name" value="Folylpolyglutamate_synth_CS"/>
</dbReference>
<dbReference type="PANTHER" id="PTHR11136:SF0">
    <property type="entry name" value="DIHYDROFOLATE SYNTHETASE-RELATED"/>
    <property type="match status" value="1"/>
</dbReference>
<evidence type="ECO:0000313" key="11">
    <source>
        <dbReference type="EMBL" id="MBB3172247.1"/>
    </source>
</evidence>
<keyword evidence="4 10" id="KW-0436">Ligase</keyword>
<dbReference type="PIRSF" id="PIRSF001563">
    <property type="entry name" value="Folylpolyglu_synth"/>
    <property type="match status" value="1"/>
</dbReference>
<evidence type="ECO:0000256" key="4">
    <source>
        <dbReference type="ARBA" id="ARBA00022598"/>
    </source>
</evidence>
<keyword evidence="5" id="KW-0479">Metal-binding</keyword>
<dbReference type="EC" id="6.3.2.17" evidence="3"/>
<name>A0A839UR58_9PROT</name>
<protein>
    <recommendedName>
        <fullName evidence="3">tetrahydrofolate synthase</fullName>
        <ecNumber evidence="3">6.3.2.17</ecNumber>
    </recommendedName>
</protein>
<comment type="caution">
    <text evidence="11">The sequence shown here is derived from an EMBL/GenBank/DDBJ whole genome shotgun (WGS) entry which is preliminary data.</text>
</comment>
<dbReference type="Gene3D" id="3.90.190.20">
    <property type="entry name" value="Mur ligase, C-terminal domain"/>
    <property type="match status" value="1"/>
</dbReference>
<dbReference type="Gene3D" id="3.40.1190.10">
    <property type="entry name" value="Mur-like, catalytic domain"/>
    <property type="match status" value="1"/>
</dbReference>
<evidence type="ECO:0000313" key="12">
    <source>
        <dbReference type="Proteomes" id="UP000557688"/>
    </source>
</evidence>
<keyword evidence="8" id="KW-0460">Magnesium</keyword>
<proteinExistence type="inferred from homology"/>
<accession>A0A839UR58</accession>
<dbReference type="FunFam" id="3.40.1190.10:FF:000011">
    <property type="entry name" value="Folylpolyglutamate synthase/dihydrofolate synthase"/>
    <property type="match status" value="1"/>
</dbReference>
<reference evidence="11 12" key="1">
    <citation type="submission" date="2020-08" db="EMBL/GenBank/DDBJ databases">
        <title>Genomic Encyclopedia of Type Strains, Phase III (KMG-III): the genomes of soil and plant-associated and newly described type strains.</title>
        <authorList>
            <person name="Whitman W."/>
        </authorList>
    </citation>
    <scope>NUCLEOTIDE SEQUENCE [LARGE SCALE GENOMIC DNA]</scope>
    <source>
        <strain evidence="11 12">CECT 8088</strain>
    </source>
</reference>
<evidence type="ECO:0000256" key="9">
    <source>
        <dbReference type="ARBA" id="ARBA00047493"/>
    </source>
</evidence>
<evidence type="ECO:0000256" key="1">
    <source>
        <dbReference type="ARBA" id="ARBA00001946"/>
    </source>
</evidence>
<dbReference type="NCBIfam" id="TIGR01499">
    <property type="entry name" value="folC"/>
    <property type="match status" value="1"/>
</dbReference>
<dbReference type="EMBL" id="JACHXV010000001">
    <property type="protein sequence ID" value="MBB3172247.1"/>
    <property type="molecule type" value="Genomic_DNA"/>
</dbReference>
<dbReference type="PANTHER" id="PTHR11136">
    <property type="entry name" value="FOLYLPOLYGLUTAMATE SYNTHASE-RELATED"/>
    <property type="match status" value="1"/>
</dbReference>
<keyword evidence="6 10" id="KW-0547">Nucleotide-binding</keyword>
<evidence type="ECO:0000256" key="3">
    <source>
        <dbReference type="ARBA" id="ARBA00013025"/>
    </source>
</evidence>
<gene>
    <name evidence="11" type="ORF">FHR90_000053</name>
</gene>
<dbReference type="Proteomes" id="UP000557688">
    <property type="component" value="Unassembled WGS sequence"/>
</dbReference>
<dbReference type="AlphaFoldDB" id="A0A839UR58"/>
<organism evidence="11 12">
    <name type="scientific">Endobacter medicaginis</name>
    <dbReference type="NCBI Taxonomy" id="1181271"/>
    <lineage>
        <taxon>Bacteria</taxon>
        <taxon>Pseudomonadati</taxon>
        <taxon>Pseudomonadota</taxon>
        <taxon>Alphaproteobacteria</taxon>
        <taxon>Acetobacterales</taxon>
        <taxon>Acetobacteraceae</taxon>
        <taxon>Endobacter</taxon>
    </lineage>
</organism>
<comment type="catalytic activity">
    <reaction evidence="9">
        <text>(6S)-5,6,7,8-tetrahydrofolyl-(gamma-L-Glu)(n) + L-glutamate + ATP = (6S)-5,6,7,8-tetrahydrofolyl-(gamma-L-Glu)(n+1) + ADP + phosphate + H(+)</text>
        <dbReference type="Rhea" id="RHEA:10580"/>
        <dbReference type="Rhea" id="RHEA-COMP:14738"/>
        <dbReference type="Rhea" id="RHEA-COMP:14740"/>
        <dbReference type="ChEBI" id="CHEBI:15378"/>
        <dbReference type="ChEBI" id="CHEBI:29985"/>
        <dbReference type="ChEBI" id="CHEBI:30616"/>
        <dbReference type="ChEBI" id="CHEBI:43474"/>
        <dbReference type="ChEBI" id="CHEBI:141005"/>
        <dbReference type="ChEBI" id="CHEBI:456216"/>
        <dbReference type="EC" id="6.3.2.17"/>
    </reaction>
</comment>
<evidence type="ECO:0000256" key="7">
    <source>
        <dbReference type="ARBA" id="ARBA00022840"/>
    </source>
</evidence>
<comment type="similarity">
    <text evidence="2 10">Belongs to the folylpolyglutamate synthase family.</text>
</comment>
<dbReference type="SUPFAM" id="SSF53623">
    <property type="entry name" value="MurD-like peptide ligases, catalytic domain"/>
    <property type="match status" value="1"/>
</dbReference>
<evidence type="ECO:0000256" key="5">
    <source>
        <dbReference type="ARBA" id="ARBA00022723"/>
    </source>
</evidence>
<dbReference type="InterPro" id="IPR036565">
    <property type="entry name" value="Mur-like_cat_sf"/>
</dbReference>
<evidence type="ECO:0000256" key="8">
    <source>
        <dbReference type="ARBA" id="ARBA00022842"/>
    </source>
</evidence>